<comment type="similarity">
    <text evidence="1">Belongs to the cytochrome P450 family.</text>
</comment>
<accession>A0A6M3HBY3</accession>
<evidence type="ECO:0000256" key="7">
    <source>
        <dbReference type="SAM" id="MobiDB-lite"/>
    </source>
</evidence>
<evidence type="ECO:0000256" key="3">
    <source>
        <dbReference type="ARBA" id="ARBA00022723"/>
    </source>
</evidence>
<dbReference type="Gene3D" id="1.10.630.10">
    <property type="entry name" value="Cytochrome P450"/>
    <property type="match status" value="1"/>
</dbReference>
<reference evidence="9" key="1">
    <citation type="submission" date="2019-11" db="EMBL/GenBank/DDBJ databases">
        <authorList>
            <person name="Wang C."/>
            <person name="Xu X."/>
            <person name="Huang Y."/>
            <person name="Yu H."/>
            <person name="Pan B."/>
        </authorList>
    </citation>
    <scope>NUCLEOTIDE SEQUENCE</scope>
</reference>
<sequence>MAWTVTLVLATILLLLPAAAYWARRRRQRFNSHFKRRGIAGPAANVWFGNALQLYVKGRSRALLEWSREFGDAFGYFDGWTPVIGVANADAAREIQTSKVNVFVPCQAGGGSGGRSDLWVEDRHDELSDEGDEAEQLKLGEDWTRHQSVVRRVLDNDTSRLVVHDAIGSVYEKMHAYLDRTIDSQCAVDLCRVTRAYSAEVFFKATLGKECGFSDDFDHPMVSEQERYSVEWCAPLRVVFDLFPSLYYLVHVTETVLSFVGILPFQLFGSAAQAEKQESNSITSAINEAIRLRRTSPNSERRDLLQLLFDTDNRALDTPQISASLTKAEGQNDPHSSESSSAEKTRNHAEAPSDSATLSPLNDDELVERTRMILEMVQATSDALISMYFCLMKHTDVQNKLRDELFAQLGDDRHEPLDQETISSLPYLDAVVKETLRLYPTELEISRKSLANVTLSNGLRIKAGDKVCVSVVAIHRDNAVFAKPDVFRPERFLAMDSNSSILQASCLAPGRYAETRIAELFLKLTISRLLLEYRLESAGPDTSDELEMAALRMTQSPGQPLLAYLERLPQEEPYRPPPVPTTTDVVT</sequence>
<feature type="signal peptide" evidence="8">
    <location>
        <begin position="1"/>
        <end position="20"/>
    </location>
</feature>
<keyword evidence="4" id="KW-0560">Oxidoreductase</keyword>
<feature type="compositionally biased region" description="Basic and acidic residues" evidence="7">
    <location>
        <begin position="330"/>
        <end position="351"/>
    </location>
</feature>
<dbReference type="GO" id="GO:0020037">
    <property type="term" value="F:heme binding"/>
    <property type="evidence" value="ECO:0007669"/>
    <property type="project" value="InterPro"/>
</dbReference>
<dbReference type="SUPFAM" id="SSF48264">
    <property type="entry name" value="Cytochrome P450"/>
    <property type="match status" value="1"/>
</dbReference>
<dbReference type="InterPro" id="IPR050705">
    <property type="entry name" value="Cytochrome_P450_3A"/>
</dbReference>
<keyword evidence="3" id="KW-0479">Metal-binding</keyword>
<keyword evidence="2" id="KW-0349">Heme</keyword>
<evidence type="ECO:0000256" key="1">
    <source>
        <dbReference type="ARBA" id="ARBA00010617"/>
    </source>
</evidence>
<dbReference type="GO" id="GO:0008395">
    <property type="term" value="F:steroid hydroxylase activity"/>
    <property type="evidence" value="ECO:0007669"/>
    <property type="project" value="TreeGrafter"/>
</dbReference>
<keyword evidence="5" id="KW-0408">Iron</keyword>
<dbReference type="InterPro" id="IPR036396">
    <property type="entry name" value="Cyt_P450_sf"/>
</dbReference>
<dbReference type="PANTHER" id="PTHR24302:SF15">
    <property type="entry name" value="FATTY-ACID PEROXYGENASE"/>
    <property type="match status" value="1"/>
</dbReference>
<evidence type="ECO:0000256" key="4">
    <source>
        <dbReference type="ARBA" id="ARBA00023002"/>
    </source>
</evidence>
<dbReference type="PRINTS" id="PR00463">
    <property type="entry name" value="EP450I"/>
</dbReference>
<name>A0A6M3HBY3_9ACAR</name>
<keyword evidence="8" id="KW-0732">Signal</keyword>
<dbReference type="AlphaFoldDB" id="A0A6M3HBY3"/>
<evidence type="ECO:0000256" key="5">
    <source>
        <dbReference type="ARBA" id="ARBA00023004"/>
    </source>
</evidence>
<evidence type="ECO:0000256" key="6">
    <source>
        <dbReference type="ARBA" id="ARBA00023033"/>
    </source>
</evidence>
<evidence type="ECO:0000256" key="8">
    <source>
        <dbReference type="SAM" id="SignalP"/>
    </source>
</evidence>
<dbReference type="InterPro" id="IPR001128">
    <property type="entry name" value="Cyt_P450"/>
</dbReference>
<dbReference type="InterPro" id="IPR002401">
    <property type="entry name" value="Cyt_P450_E_grp-I"/>
</dbReference>
<organism evidence="9">
    <name type="scientific">Dermanyssus gallinae</name>
    <dbReference type="NCBI Taxonomy" id="34641"/>
    <lineage>
        <taxon>Eukaryota</taxon>
        <taxon>Metazoa</taxon>
        <taxon>Ecdysozoa</taxon>
        <taxon>Arthropoda</taxon>
        <taxon>Chelicerata</taxon>
        <taxon>Arachnida</taxon>
        <taxon>Acari</taxon>
        <taxon>Parasitiformes</taxon>
        <taxon>Mesostigmata</taxon>
        <taxon>Gamasina</taxon>
        <taxon>Dermanyssoidea</taxon>
        <taxon>Dermanyssidae</taxon>
        <taxon>Dermanyssus</taxon>
    </lineage>
</organism>
<evidence type="ECO:0000313" key="9">
    <source>
        <dbReference type="EMBL" id="QIQ51158.1"/>
    </source>
</evidence>
<protein>
    <submittedName>
        <fullName evidence="9">Cytochrome P450 CYP2</fullName>
    </submittedName>
</protein>
<dbReference type="Pfam" id="PF00067">
    <property type="entry name" value="p450"/>
    <property type="match status" value="2"/>
</dbReference>
<dbReference type="GO" id="GO:0005506">
    <property type="term" value="F:iron ion binding"/>
    <property type="evidence" value="ECO:0007669"/>
    <property type="project" value="InterPro"/>
</dbReference>
<keyword evidence="6" id="KW-0503">Monooxygenase</keyword>
<evidence type="ECO:0000256" key="2">
    <source>
        <dbReference type="ARBA" id="ARBA00022617"/>
    </source>
</evidence>
<feature type="region of interest" description="Disordered" evidence="7">
    <location>
        <begin position="324"/>
        <end position="362"/>
    </location>
</feature>
<feature type="chain" id="PRO_5026962980" evidence="8">
    <location>
        <begin position="21"/>
        <end position="587"/>
    </location>
</feature>
<dbReference type="PANTHER" id="PTHR24302">
    <property type="entry name" value="CYTOCHROME P450 FAMILY 3"/>
    <property type="match status" value="1"/>
</dbReference>
<dbReference type="GO" id="GO:0016705">
    <property type="term" value="F:oxidoreductase activity, acting on paired donors, with incorporation or reduction of molecular oxygen"/>
    <property type="evidence" value="ECO:0007669"/>
    <property type="project" value="InterPro"/>
</dbReference>
<proteinExistence type="evidence at transcript level"/>
<dbReference type="EMBL" id="MN695337">
    <property type="protein sequence ID" value="QIQ51158.1"/>
    <property type="molecule type" value="mRNA"/>
</dbReference>